<dbReference type="Pfam" id="PF25364">
    <property type="entry name" value="PH_NDK7_N"/>
    <property type="match status" value="1"/>
</dbReference>
<gene>
    <name evidence="12" type="ORF">PBIL07802_LOCUS24231</name>
    <name evidence="13" type="ORF">PBIL07802_LOCUS24239</name>
</gene>
<dbReference type="FunFam" id="3.30.70.141:FF:000004">
    <property type="entry name" value="Nucleoside diphosphate kinase 7"/>
    <property type="match status" value="1"/>
</dbReference>
<dbReference type="InterPro" id="IPR034907">
    <property type="entry name" value="NDK-like_dom"/>
</dbReference>
<feature type="binding site" evidence="9">
    <location>
        <position position="205"/>
    </location>
    <ligand>
        <name>ATP</name>
        <dbReference type="ChEBI" id="CHEBI:30616"/>
    </ligand>
</feature>
<sequence>MDTGSNERYSFIVEWLDVAASLIRQYQLLYYGNDGTVEMHDLKNRRVFLKRSKVDTISKKDLFLGATINVHARQLKVVDFCDDFTRQKLSVKAEKTLAIIKPDGYNYIGKIVDKVLEQGFRIANMRMVKLTRGEAQSFYAEHQGKEFFDKLVQFMTSDVAVALELVADNAVAAWRSMIGPTNSFRAKEESPKSLRALFGSDETRNAVHGSASPMEAEREIDFFFGSNSRFSTTATFSNCTLAIVKPHAFKEGSAGKIIDKILEEGFEVSAMQTFALDRPNAEEFLEVYKGVMPEYTRIVDELCLGESLVMEIRSENAVETFRALCGPHDPEIGRILRPNTIRAKFGKDKVKNAIHCTDLSEDGNLEVGSLYMHCILFLGVYNSWYI</sequence>
<feature type="binding site" evidence="9">
    <location>
        <position position="181"/>
    </location>
    <ligand>
        <name>ATP</name>
        <dbReference type="ChEBI" id="CHEBI:30616"/>
    </ligand>
</feature>
<proteinExistence type="inferred from homology"/>
<dbReference type="InterPro" id="IPR006602">
    <property type="entry name" value="DM10_dom"/>
</dbReference>
<dbReference type="InterPro" id="IPR001564">
    <property type="entry name" value="Nucleoside_diP_kinase"/>
</dbReference>
<dbReference type="PRINTS" id="PR01243">
    <property type="entry name" value="NUCDPKINASE"/>
</dbReference>
<dbReference type="EMBL" id="HBIB01037152">
    <property type="protein sequence ID" value="CAE0261938.1"/>
    <property type="molecule type" value="Transcribed_RNA"/>
</dbReference>
<dbReference type="InterPro" id="IPR057579">
    <property type="entry name" value="DM10_NDK7"/>
</dbReference>
<keyword evidence="3" id="KW-0963">Cytoplasm</keyword>
<evidence type="ECO:0000256" key="9">
    <source>
        <dbReference type="PROSITE-ProRule" id="PRU00706"/>
    </source>
</evidence>
<evidence type="ECO:0000256" key="3">
    <source>
        <dbReference type="ARBA" id="ARBA00022490"/>
    </source>
</evidence>
<evidence type="ECO:0000256" key="10">
    <source>
        <dbReference type="RuleBase" id="RU004011"/>
    </source>
</evidence>
<feature type="binding site" evidence="9">
    <location>
        <position position="147"/>
    </location>
    <ligand>
        <name>ATP</name>
        <dbReference type="ChEBI" id="CHEBI:30616"/>
    </ligand>
</feature>
<dbReference type="PIRSF" id="PIRSF036503">
    <property type="entry name" value="NDK7"/>
    <property type="match status" value="1"/>
</dbReference>
<comment type="similarity">
    <text evidence="9 10">Belongs to the NDK family.</text>
</comment>
<dbReference type="SMART" id="SM00562">
    <property type="entry name" value="NDK"/>
    <property type="match status" value="2"/>
</dbReference>
<evidence type="ECO:0000259" key="11">
    <source>
        <dbReference type="PROSITE" id="PS51336"/>
    </source>
</evidence>
<evidence type="ECO:0000256" key="4">
    <source>
        <dbReference type="ARBA" id="ARBA00022801"/>
    </source>
</evidence>
<dbReference type="GO" id="GO:0006228">
    <property type="term" value="P:UTP biosynthetic process"/>
    <property type="evidence" value="ECO:0007669"/>
    <property type="project" value="InterPro"/>
</dbReference>
<dbReference type="GO" id="GO:0016787">
    <property type="term" value="F:hydrolase activity"/>
    <property type="evidence" value="ECO:0007669"/>
    <property type="project" value="UniProtKB-KW"/>
</dbReference>
<dbReference type="FunFam" id="3.30.70.141:FF:000010">
    <property type="entry name" value="Nucleoside diphosphate kinase 7"/>
    <property type="match status" value="1"/>
</dbReference>
<evidence type="ECO:0000256" key="6">
    <source>
        <dbReference type="ARBA" id="ARBA00023273"/>
    </source>
</evidence>
<feature type="domain" description="DM10" evidence="11">
    <location>
        <begin position="5"/>
        <end position="93"/>
    </location>
</feature>
<evidence type="ECO:0000256" key="1">
    <source>
        <dbReference type="ARBA" id="ARBA00004138"/>
    </source>
</evidence>
<keyword evidence="8" id="KW-0067">ATP-binding</keyword>
<dbReference type="GO" id="GO:0006241">
    <property type="term" value="P:CTP biosynthetic process"/>
    <property type="evidence" value="ECO:0007669"/>
    <property type="project" value="InterPro"/>
</dbReference>
<name>A0A7S3GCI1_9EUKA</name>
<evidence type="ECO:0000256" key="8">
    <source>
        <dbReference type="PIRSR" id="PIRSR036503-51"/>
    </source>
</evidence>
<dbReference type="PROSITE" id="PS51336">
    <property type="entry name" value="DM10"/>
    <property type="match status" value="1"/>
</dbReference>
<dbReference type="EMBL" id="HBIB01037160">
    <property type="protein sequence ID" value="CAE0261946.1"/>
    <property type="molecule type" value="Transcribed_RNA"/>
</dbReference>
<keyword evidence="6" id="KW-0966">Cell projection</keyword>
<dbReference type="GO" id="GO:0004550">
    <property type="term" value="F:nucleoside diphosphate kinase activity"/>
    <property type="evidence" value="ECO:0007669"/>
    <property type="project" value="InterPro"/>
</dbReference>
<dbReference type="GO" id="GO:0005879">
    <property type="term" value="C:axonemal microtubule"/>
    <property type="evidence" value="ECO:0007669"/>
    <property type="project" value="TreeGrafter"/>
</dbReference>
<evidence type="ECO:0000313" key="12">
    <source>
        <dbReference type="EMBL" id="CAE0261938.1"/>
    </source>
</evidence>
<feature type="binding site" evidence="9">
    <location>
        <position position="175"/>
    </location>
    <ligand>
        <name>ATP</name>
        <dbReference type="ChEBI" id="CHEBI:30616"/>
    </ligand>
</feature>
<organism evidence="13">
    <name type="scientific">Palpitomonas bilix</name>
    <dbReference type="NCBI Taxonomy" id="652834"/>
    <lineage>
        <taxon>Eukaryota</taxon>
        <taxon>Eukaryota incertae sedis</taxon>
    </lineage>
</organism>
<protein>
    <recommendedName>
        <fullName evidence="11">DM10 domain-containing protein</fullName>
    </recommendedName>
</protein>
<feature type="binding site" evidence="9">
    <location>
        <position position="195"/>
    </location>
    <ligand>
        <name>ATP</name>
        <dbReference type="ChEBI" id="CHEBI:30616"/>
    </ligand>
</feature>
<dbReference type="GO" id="GO:0005524">
    <property type="term" value="F:ATP binding"/>
    <property type="evidence" value="ECO:0007669"/>
    <property type="project" value="UniProtKB-KW"/>
</dbReference>
<dbReference type="Gene3D" id="3.30.70.141">
    <property type="entry name" value="Nucleoside diphosphate kinase-like domain"/>
    <property type="match status" value="2"/>
</dbReference>
<dbReference type="Pfam" id="PF00334">
    <property type="entry name" value="NDK"/>
    <property type="match status" value="2"/>
</dbReference>
<dbReference type="Gene3D" id="2.30.29.170">
    <property type="match status" value="1"/>
</dbReference>
<dbReference type="AlphaFoldDB" id="A0A7S3GCI1"/>
<feature type="active site" description="Pros-phosphohistidine intermediate" evidence="9">
    <location>
        <position position="355"/>
    </location>
</feature>
<dbReference type="InterPro" id="IPR036850">
    <property type="entry name" value="NDK-like_dom_sf"/>
</dbReference>
<accession>A0A7S3GCI1</accession>
<feature type="binding site" evidence="9">
    <location>
        <position position="101"/>
    </location>
    <ligand>
        <name>ATP</name>
        <dbReference type="ChEBI" id="CHEBI:30616"/>
    </ligand>
</feature>
<dbReference type="SMART" id="SM00676">
    <property type="entry name" value="DM10"/>
    <property type="match status" value="1"/>
</dbReference>
<dbReference type="GO" id="GO:0006183">
    <property type="term" value="P:GTP biosynthetic process"/>
    <property type="evidence" value="ECO:0007669"/>
    <property type="project" value="InterPro"/>
</dbReference>
<dbReference type="SUPFAM" id="SSF54919">
    <property type="entry name" value="Nucleoside diphosphate kinase, NDK"/>
    <property type="match status" value="2"/>
</dbReference>
<comment type="caution">
    <text evidence="9">Lacks conserved residue(s) required for the propagation of feature annotation.</text>
</comment>
<dbReference type="InterPro" id="IPR037993">
    <property type="entry name" value="NDPk7B"/>
</dbReference>
<dbReference type="PANTHER" id="PTHR43109:SF2">
    <property type="entry name" value="NUCLEOSIDE DIPHOSPHATE KINASE 7"/>
    <property type="match status" value="1"/>
</dbReference>
<dbReference type="InterPro" id="IPR011410">
    <property type="entry name" value="NDPK7"/>
</dbReference>
<evidence type="ECO:0000313" key="13">
    <source>
        <dbReference type="EMBL" id="CAE0261946.1"/>
    </source>
</evidence>
<dbReference type="PROSITE" id="PS51374">
    <property type="entry name" value="NDPK_LIKE"/>
    <property type="match status" value="2"/>
</dbReference>
<comment type="subcellular location">
    <subcellularLocation>
        <location evidence="1">Cell projection</location>
        <location evidence="1">Cilium</location>
    </subcellularLocation>
    <subcellularLocation>
        <location evidence="2">Cytoplasm</location>
        <location evidence="2">Cytoskeleton</location>
    </subcellularLocation>
</comment>
<dbReference type="CDD" id="cd04412">
    <property type="entry name" value="NDPk7B"/>
    <property type="match status" value="1"/>
</dbReference>
<evidence type="ECO:0000256" key="2">
    <source>
        <dbReference type="ARBA" id="ARBA00004245"/>
    </source>
</evidence>
<evidence type="ECO:0000256" key="7">
    <source>
        <dbReference type="PIRSR" id="PIRSR036503-50"/>
    </source>
</evidence>
<feature type="active site" description="Pros-phosphohistidine intermediate" evidence="7 9">
    <location>
        <position position="208"/>
    </location>
</feature>
<reference evidence="13" key="1">
    <citation type="submission" date="2021-01" db="EMBL/GenBank/DDBJ databases">
        <authorList>
            <person name="Corre E."/>
            <person name="Pelletier E."/>
            <person name="Niang G."/>
            <person name="Scheremetjew M."/>
            <person name="Finn R."/>
            <person name="Kale V."/>
            <person name="Holt S."/>
            <person name="Cochrane G."/>
            <person name="Meng A."/>
            <person name="Brown T."/>
            <person name="Cohen L."/>
        </authorList>
    </citation>
    <scope>NUCLEOTIDE SEQUENCE</scope>
    <source>
        <strain evidence="13">NIES-2562</strain>
    </source>
</reference>
<keyword evidence="5" id="KW-0206">Cytoskeleton</keyword>
<evidence type="ECO:0000256" key="5">
    <source>
        <dbReference type="ARBA" id="ARBA00023212"/>
    </source>
</evidence>
<keyword evidence="4" id="KW-0378">Hydrolase</keyword>
<keyword evidence="8" id="KW-0547">Nucleotide-binding</keyword>
<dbReference type="PANTHER" id="PTHR43109">
    <property type="entry name" value="NUCLEOSIDE DIPHOSPHATE KINASE 7"/>
    <property type="match status" value="1"/>
</dbReference>